<evidence type="ECO:0000256" key="13">
    <source>
        <dbReference type="ARBA" id="ARBA00022842"/>
    </source>
</evidence>
<comment type="catalytic activity">
    <reaction evidence="15">
        <text>IMP + diphosphate = hypoxanthine + 5-phospho-alpha-D-ribose 1-diphosphate</text>
        <dbReference type="Rhea" id="RHEA:17973"/>
        <dbReference type="ChEBI" id="CHEBI:17368"/>
        <dbReference type="ChEBI" id="CHEBI:33019"/>
        <dbReference type="ChEBI" id="CHEBI:58017"/>
        <dbReference type="ChEBI" id="CHEBI:58053"/>
        <dbReference type="EC" id="2.4.2.8"/>
    </reaction>
    <physiologicalReaction direction="right-to-left" evidence="15">
        <dbReference type="Rhea" id="RHEA:17975"/>
    </physiologicalReaction>
</comment>
<evidence type="ECO:0000256" key="7">
    <source>
        <dbReference type="ARBA" id="ARBA00022490"/>
    </source>
</evidence>
<dbReference type="GO" id="GO:0004422">
    <property type="term" value="F:hypoxanthine phosphoribosyltransferase activity"/>
    <property type="evidence" value="ECO:0007669"/>
    <property type="project" value="InterPro"/>
</dbReference>
<comment type="function">
    <text evidence="2">Purine salvage pathway enzyme that catalyzes the transfer of the ribosyl-5-phosphate group from 5-phospho-alpha-D-ribose 1-diphosphate (PRPP) to the N9 position of the 6-oxopurines hypoxanthine and guanine to form the corresponding ribonucleotides IMP (inosine 5'-monophosphate) and GMP (guanosine 5'-monophosphate), with the release of PPi.</text>
</comment>
<keyword evidence="8 16" id="KW-0328">Glycosyltransferase</keyword>
<dbReference type="InterPro" id="IPR005904">
    <property type="entry name" value="Hxn_phspho_trans"/>
</dbReference>
<evidence type="ECO:0000256" key="9">
    <source>
        <dbReference type="ARBA" id="ARBA00022679"/>
    </source>
</evidence>
<evidence type="ECO:0000256" key="5">
    <source>
        <dbReference type="ARBA" id="ARBA00004676"/>
    </source>
</evidence>
<dbReference type="InterPro" id="IPR029057">
    <property type="entry name" value="PRTase-like"/>
</dbReference>
<dbReference type="SUPFAM" id="SSF53271">
    <property type="entry name" value="PRTase-like"/>
    <property type="match status" value="1"/>
</dbReference>
<reference evidence="18" key="1">
    <citation type="submission" date="2020-10" db="EMBL/GenBank/DDBJ databases">
        <title>ChiBAC.</title>
        <authorList>
            <person name="Zenner C."/>
            <person name="Hitch T.C.A."/>
            <person name="Clavel T."/>
        </authorList>
    </citation>
    <scope>NUCLEOTIDE SEQUENCE</scope>
    <source>
        <strain evidence="18">DSM 107454</strain>
    </source>
</reference>
<name>A0A9D5RBR0_9FIRM</name>
<dbReference type="Gene3D" id="3.40.50.2020">
    <property type="match status" value="1"/>
</dbReference>
<evidence type="ECO:0000256" key="1">
    <source>
        <dbReference type="ARBA" id="ARBA00001946"/>
    </source>
</evidence>
<evidence type="ECO:0000256" key="12">
    <source>
        <dbReference type="ARBA" id="ARBA00022741"/>
    </source>
</evidence>
<keyword evidence="13 16" id="KW-0460">Magnesium</keyword>
<accession>A0A9D5RBR0</accession>
<evidence type="ECO:0000256" key="11">
    <source>
        <dbReference type="ARBA" id="ARBA00022726"/>
    </source>
</evidence>
<evidence type="ECO:0000256" key="15">
    <source>
        <dbReference type="ARBA" id="ARBA00049402"/>
    </source>
</evidence>
<comment type="pathway">
    <text evidence="5">Purine metabolism; GMP biosynthesis via salvage pathway; GMP from guanine: step 1/1.</text>
</comment>
<dbReference type="NCBIfam" id="TIGR01203">
    <property type="entry name" value="HGPRTase"/>
    <property type="match status" value="1"/>
</dbReference>
<comment type="cofactor">
    <cofactor evidence="1 16">
        <name>Mg(2+)</name>
        <dbReference type="ChEBI" id="CHEBI:18420"/>
    </cofactor>
</comment>
<dbReference type="GO" id="GO:0006178">
    <property type="term" value="P:guanine salvage"/>
    <property type="evidence" value="ECO:0007669"/>
    <property type="project" value="TreeGrafter"/>
</dbReference>
<proteinExistence type="inferred from homology"/>
<dbReference type="PANTHER" id="PTHR43340:SF1">
    <property type="entry name" value="HYPOXANTHINE PHOSPHORIBOSYLTRANSFERASE"/>
    <property type="match status" value="1"/>
</dbReference>
<dbReference type="Proteomes" id="UP000806542">
    <property type="component" value="Unassembled WGS sequence"/>
</dbReference>
<comment type="catalytic activity">
    <reaction evidence="14">
        <text>GMP + diphosphate = guanine + 5-phospho-alpha-D-ribose 1-diphosphate</text>
        <dbReference type="Rhea" id="RHEA:25424"/>
        <dbReference type="ChEBI" id="CHEBI:16235"/>
        <dbReference type="ChEBI" id="CHEBI:33019"/>
        <dbReference type="ChEBI" id="CHEBI:58017"/>
        <dbReference type="ChEBI" id="CHEBI:58115"/>
        <dbReference type="EC" id="2.4.2.8"/>
    </reaction>
    <physiologicalReaction direction="right-to-left" evidence="14">
        <dbReference type="Rhea" id="RHEA:25426"/>
    </physiologicalReaction>
</comment>
<dbReference type="CDD" id="cd06223">
    <property type="entry name" value="PRTases_typeI"/>
    <property type="match status" value="1"/>
</dbReference>
<evidence type="ECO:0000313" key="19">
    <source>
        <dbReference type="Proteomes" id="UP000806542"/>
    </source>
</evidence>
<comment type="similarity">
    <text evidence="6 16">Belongs to the purine/pyrimidine phosphoribosyltransferase family.</text>
</comment>
<feature type="domain" description="Phosphoribosyltransferase" evidence="17">
    <location>
        <begin position="7"/>
        <end position="156"/>
    </location>
</feature>
<dbReference type="GO" id="GO:0000287">
    <property type="term" value="F:magnesium ion binding"/>
    <property type="evidence" value="ECO:0007669"/>
    <property type="project" value="TreeGrafter"/>
</dbReference>
<dbReference type="GO" id="GO:0052657">
    <property type="term" value="F:guanine phosphoribosyltransferase activity"/>
    <property type="evidence" value="ECO:0007669"/>
    <property type="project" value="UniProtKB-ARBA"/>
</dbReference>
<keyword evidence="19" id="KW-1185">Reference proteome</keyword>
<evidence type="ECO:0000256" key="16">
    <source>
        <dbReference type="RuleBase" id="RU364099"/>
    </source>
</evidence>
<keyword evidence="7 16" id="KW-0963">Cytoplasm</keyword>
<sequence>MRVGEILLTQEQINRRVTELAEAVNRDYPGGDLIVIGILKGCFVFISDLVRQLSGDVQIYFMQVSSYGNGTVSSGTLKIQKDIEVDIAGKNVLLAEDIVDSGHTLSQLVPLLKKRNPKSIRVCALLSKPSRRQVAFEADYTGFEIPDKFIVGYGLDCGERFRQLPYIAEVELGPSEEEN</sequence>
<dbReference type="GO" id="GO:0046100">
    <property type="term" value="P:hypoxanthine metabolic process"/>
    <property type="evidence" value="ECO:0007669"/>
    <property type="project" value="TreeGrafter"/>
</dbReference>
<dbReference type="EC" id="2.4.2.8" evidence="16"/>
<dbReference type="FunFam" id="3.40.50.2020:FF:000006">
    <property type="entry name" value="Hypoxanthine phosphoribosyltransferase"/>
    <property type="match status" value="1"/>
</dbReference>
<evidence type="ECO:0000256" key="10">
    <source>
        <dbReference type="ARBA" id="ARBA00022723"/>
    </source>
</evidence>
<dbReference type="GO" id="GO:0032264">
    <property type="term" value="P:IMP salvage"/>
    <property type="evidence" value="ECO:0007669"/>
    <property type="project" value="TreeGrafter"/>
</dbReference>
<dbReference type="GO" id="GO:0005829">
    <property type="term" value="C:cytosol"/>
    <property type="evidence" value="ECO:0007669"/>
    <property type="project" value="TreeGrafter"/>
</dbReference>
<comment type="caution">
    <text evidence="18">The sequence shown here is derived from an EMBL/GenBank/DDBJ whole genome shotgun (WGS) entry which is preliminary data.</text>
</comment>
<evidence type="ECO:0000313" key="18">
    <source>
        <dbReference type="EMBL" id="MBE5040273.1"/>
    </source>
</evidence>
<dbReference type="GO" id="GO:0000166">
    <property type="term" value="F:nucleotide binding"/>
    <property type="evidence" value="ECO:0007669"/>
    <property type="project" value="UniProtKB-KW"/>
</dbReference>
<dbReference type="GO" id="GO:0032263">
    <property type="term" value="P:GMP salvage"/>
    <property type="evidence" value="ECO:0007669"/>
    <property type="project" value="TreeGrafter"/>
</dbReference>
<dbReference type="InterPro" id="IPR050408">
    <property type="entry name" value="HGPRT"/>
</dbReference>
<protein>
    <recommendedName>
        <fullName evidence="16">Hypoxanthine phosphoribosyltransferase</fullName>
        <ecNumber evidence="16">2.4.2.8</ecNumber>
    </recommendedName>
</protein>
<evidence type="ECO:0000256" key="2">
    <source>
        <dbReference type="ARBA" id="ARBA00002049"/>
    </source>
</evidence>
<evidence type="ECO:0000256" key="8">
    <source>
        <dbReference type="ARBA" id="ARBA00022676"/>
    </source>
</evidence>
<dbReference type="AlphaFoldDB" id="A0A9D5RBR0"/>
<evidence type="ECO:0000256" key="14">
    <source>
        <dbReference type="ARBA" id="ARBA00048811"/>
    </source>
</evidence>
<evidence type="ECO:0000259" key="17">
    <source>
        <dbReference type="Pfam" id="PF00156"/>
    </source>
</evidence>
<evidence type="ECO:0000256" key="4">
    <source>
        <dbReference type="ARBA" id="ARBA00004669"/>
    </source>
</evidence>
<dbReference type="InterPro" id="IPR000836">
    <property type="entry name" value="PRTase_dom"/>
</dbReference>
<comment type="pathway">
    <text evidence="4 16">Purine metabolism; IMP biosynthesis via salvage pathway; IMP from hypoxanthine: step 1/1.</text>
</comment>
<keyword evidence="9 16" id="KW-0808">Transferase</keyword>
<keyword evidence="11 16" id="KW-0660">Purine salvage</keyword>
<dbReference type="Pfam" id="PF00156">
    <property type="entry name" value="Pribosyltran"/>
    <property type="match status" value="1"/>
</dbReference>
<keyword evidence="12 16" id="KW-0547">Nucleotide-binding</keyword>
<evidence type="ECO:0000256" key="6">
    <source>
        <dbReference type="ARBA" id="ARBA00008391"/>
    </source>
</evidence>
<dbReference type="GO" id="GO:0006166">
    <property type="term" value="P:purine ribonucleoside salvage"/>
    <property type="evidence" value="ECO:0007669"/>
    <property type="project" value="UniProtKB-KW"/>
</dbReference>
<dbReference type="PANTHER" id="PTHR43340">
    <property type="entry name" value="HYPOXANTHINE-GUANINE PHOSPHORIBOSYLTRANSFERASE"/>
    <property type="match status" value="1"/>
</dbReference>
<dbReference type="EMBL" id="JADCKB010000013">
    <property type="protein sequence ID" value="MBE5040273.1"/>
    <property type="molecule type" value="Genomic_DNA"/>
</dbReference>
<evidence type="ECO:0000256" key="3">
    <source>
        <dbReference type="ARBA" id="ARBA00004496"/>
    </source>
</evidence>
<comment type="subcellular location">
    <subcellularLocation>
        <location evidence="3 16">Cytoplasm</location>
    </subcellularLocation>
</comment>
<keyword evidence="10 16" id="KW-0479">Metal-binding</keyword>
<gene>
    <name evidence="18" type="primary">hpt</name>
    <name evidence="18" type="ORF">INF28_07335</name>
</gene>
<organism evidence="18 19">
    <name type="scientific">Ructibacterium gallinarum</name>
    <dbReference type="NCBI Taxonomy" id="2779355"/>
    <lineage>
        <taxon>Bacteria</taxon>
        <taxon>Bacillati</taxon>
        <taxon>Bacillota</taxon>
        <taxon>Clostridia</taxon>
        <taxon>Eubacteriales</taxon>
        <taxon>Oscillospiraceae</taxon>
        <taxon>Ructibacterium</taxon>
    </lineage>
</organism>